<evidence type="ECO:0000256" key="1">
    <source>
        <dbReference type="ARBA" id="ARBA00004196"/>
    </source>
</evidence>
<sequence length="320" mass="34064">MTDRRRWRAIPLLVLCVLLLGGCAARSVTADREPVAARQVRVTTTTTMITDAVRRIGGDRVQVTGLMGPGVDPHLFKASARDVRSLRDADLILYGGLGLEGKMGDLLADLAARQPTAAVTDGIPRAALLTHPGSPEPDPHVWFDVALWEDCARTIADRLATLDPQHADVYRVNLDSYLAELSALDTEVRARIAAIPPAQRLLVTSHDAFAYFGRRYGIEVAAIQGISTAAEATTADVERVAELLASRRVPAAFIETSVPRRTVDALLAATAERGFGAHIGGELYTDSAGEPGTPEGTYPGMVRTNAELIASALGAPGREG</sequence>
<protein>
    <submittedName>
        <fullName evidence="7">Metal ABC transporter solute-binding protein, Zn/Mn family</fullName>
    </submittedName>
</protein>
<keyword evidence="3" id="KW-0479">Metal-binding</keyword>
<comment type="caution">
    <text evidence="7">The sequence shown here is derived from an EMBL/GenBank/DDBJ whole genome shotgun (WGS) entry which is preliminary data.</text>
</comment>
<dbReference type="Gene3D" id="3.40.50.1980">
    <property type="entry name" value="Nitrogenase molybdenum iron protein domain"/>
    <property type="match status" value="2"/>
</dbReference>
<dbReference type="PROSITE" id="PS51257">
    <property type="entry name" value="PROKAR_LIPOPROTEIN"/>
    <property type="match status" value="1"/>
</dbReference>
<dbReference type="PRINTS" id="PR00691">
    <property type="entry name" value="ADHESINB"/>
</dbReference>
<proteinExistence type="inferred from homology"/>
<organism evidence="7 8">
    <name type="scientific">Pseudonocardia lutea</name>
    <dbReference type="NCBI Taxonomy" id="2172015"/>
    <lineage>
        <taxon>Bacteria</taxon>
        <taxon>Bacillati</taxon>
        <taxon>Actinomycetota</taxon>
        <taxon>Actinomycetes</taxon>
        <taxon>Pseudonocardiales</taxon>
        <taxon>Pseudonocardiaceae</taxon>
        <taxon>Pseudonocardia</taxon>
    </lineage>
</organism>
<keyword evidence="8" id="KW-1185">Reference proteome</keyword>
<evidence type="ECO:0000256" key="6">
    <source>
        <dbReference type="SAM" id="SignalP"/>
    </source>
</evidence>
<keyword evidence="2 5" id="KW-0813">Transport</keyword>
<gene>
    <name evidence="7" type="ORF">ACFQH9_10215</name>
</gene>
<dbReference type="InterPro" id="IPR006127">
    <property type="entry name" value="ZnuA-like"/>
</dbReference>
<reference evidence="8" key="1">
    <citation type="journal article" date="2019" name="Int. J. Syst. Evol. Microbiol.">
        <title>The Global Catalogue of Microorganisms (GCM) 10K type strain sequencing project: providing services to taxonomists for standard genome sequencing and annotation.</title>
        <authorList>
            <consortium name="The Broad Institute Genomics Platform"/>
            <consortium name="The Broad Institute Genome Sequencing Center for Infectious Disease"/>
            <person name="Wu L."/>
            <person name="Ma J."/>
        </authorList>
    </citation>
    <scope>NUCLEOTIDE SEQUENCE [LARGE SCALE GENOMIC DNA]</scope>
    <source>
        <strain evidence="8">CGMCC 4.7397</strain>
    </source>
</reference>
<dbReference type="PRINTS" id="PR00690">
    <property type="entry name" value="ADHESNFAMILY"/>
</dbReference>
<dbReference type="Proteomes" id="UP001596119">
    <property type="component" value="Unassembled WGS sequence"/>
</dbReference>
<evidence type="ECO:0000313" key="8">
    <source>
        <dbReference type="Proteomes" id="UP001596119"/>
    </source>
</evidence>
<dbReference type="InterPro" id="IPR006128">
    <property type="entry name" value="Lipoprotein_PsaA-like"/>
</dbReference>
<evidence type="ECO:0000256" key="3">
    <source>
        <dbReference type="ARBA" id="ARBA00022723"/>
    </source>
</evidence>
<dbReference type="SUPFAM" id="SSF53807">
    <property type="entry name" value="Helical backbone' metal receptor"/>
    <property type="match status" value="1"/>
</dbReference>
<dbReference type="InterPro" id="IPR006129">
    <property type="entry name" value="AdhesinB"/>
</dbReference>
<dbReference type="Pfam" id="PF01297">
    <property type="entry name" value="ZnuA"/>
    <property type="match status" value="1"/>
</dbReference>
<accession>A0ABW1I4T2</accession>
<comment type="similarity">
    <text evidence="5">Belongs to the bacterial solute-binding protein 9 family.</text>
</comment>
<dbReference type="RefSeq" id="WP_379565705.1">
    <property type="nucleotide sequence ID" value="NZ_JBHSQK010000019.1"/>
</dbReference>
<dbReference type="InterPro" id="IPR050492">
    <property type="entry name" value="Bact_metal-bind_prot9"/>
</dbReference>
<dbReference type="EMBL" id="JBHSQK010000019">
    <property type="protein sequence ID" value="MFC5948646.1"/>
    <property type="molecule type" value="Genomic_DNA"/>
</dbReference>
<evidence type="ECO:0000313" key="7">
    <source>
        <dbReference type="EMBL" id="MFC5948646.1"/>
    </source>
</evidence>
<feature type="chain" id="PRO_5045967804" evidence="6">
    <location>
        <begin position="31"/>
        <end position="320"/>
    </location>
</feature>
<name>A0ABW1I4T2_9PSEU</name>
<keyword evidence="4 6" id="KW-0732">Signal</keyword>
<evidence type="ECO:0000256" key="5">
    <source>
        <dbReference type="RuleBase" id="RU003512"/>
    </source>
</evidence>
<dbReference type="PANTHER" id="PTHR42953">
    <property type="entry name" value="HIGH-AFFINITY ZINC UPTAKE SYSTEM PROTEIN ZNUA-RELATED"/>
    <property type="match status" value="1"/>
</dbReference>
<dbReference type="PANTHER" id="PTHR42953:SF1">
    <property type="entry name" value="METAL-BINDING PROTEIN HI_0362-RELATED"/>
    <property type="match status" value="1"/>
</dbReference>
<evidence type="ECO:0000256" key="4">
    <source>
        <dbReference type="ARBA" id="ARBA00022729"/>
    </source>
</evidence>
<feature type="signal peptide" evidence="6">
    <location>
        <begin position="1"/>
        <end position="30"/>
    </location>
</feature>
<comment type="subcellular location">
    <subcellularLocation>
        <location evidence="1">Cell envelope</location>
    </subcellularLocation>
</comment>
<evidence type="ECO:0000256" key="2">
    <source>
        <dbReference type="ARBA" id="ARBA00022448"/>
    </source>
</evidence>